<feature type="region of interest" description="Disordered" evidence="3">
    <location>
        <begin position="1906"/>
        <end position="1965"/>
    </location>
</feature>
<evidence type="ECO:0000256" key="2">
    <source>
        <dbReference type="ARBA" id="ARBA00023008"/>
    </source>
</evidence>
<feature type="compositionally biased region" description="Polar residues" evidence="3">
    <location>
        <begin position="1469"/>
        <end position="1496"/>
    </location>
</feature>
<evidence type="ECO:0000256" key="1">
    <source>
        <dbReference type="ARBA" id="ARBA00022723"/>
    </source>
</evidence>
<dbReference type="SUPFAM" id="SSF49503">
    <property type="entry name" value="Cupredoxins"/>
    <property type="match status" value="1"/>
</dbReference>
<evidence type="ECO:0000313" key="7">
    <source>
        <dbReference type="Proteomes" id="UP000636479"/>
    </source>
</evidence>
<feature type="region of interest" description="Disordered" evidence="3">
    <location>
        <begin position="1576"/>
        <end position="1672"/>
    </location>
</feature>
<keyword evidence="4" id="KW-0812">Transmembrane</keyword>
<feature type="compositionally biased region" description="Basic and acidic residues" evidence="3">
    <location>
        <begin position="964"/>
        <end position="978"/>
    </location>
</feature>
<feature type="compositionally biased region" description="Polar residues" evidence="3">
    <location>
        <begin position="227"/>
        <end position="246"/>
    </location>
</feature>
<feature type="compositionally biased region" description="Basic and acidic residues" evidence="3">
    <location>
        <begin position="1779"/>
        <end position="1790"/>
    </location>
</feature>
<keyword evidence="1" id="KW-0479">Metal-binding</keyword>
<dbReference type="Pfam" id="PF00127">
    <property type="entry name" value="Copper-bind"/>
    <property type="match status" value="1"/>
</dbReference>
<comment type="caution">
    <text evidence="6">The sequence shown here is derived from an EMBL/GenBank/DDBJ whole genome shotgun (WGS) entry which is preliminary data.</text>
</comment>
<dbReference type="CDD" id="cd00920">
    <property type="entry name" value="Cupredoxin"/>
    <property type="match status" value="1"/>
</dbReference>
<feature type="region of interest" description="Disordered" evidence="3">
    <location>
        <begin position="1844"/>
        <end position="1885"/>
    </location>
</feature>
<dbReference type="Pfam" id="PF12722">
    <property type="entry name" value="Hid1"/>
    <property type="match status" value="1"/>
</dbReference>
<feature type="region of interest" description="Disordered" evidence="3">
    <location>
        <begin position="1694"/>
        <end position="1828"/>
    </location>
</feature>
<feature type="compositionally biased region" description="Polar residues" evidence="3">
    <location>
        <begin position="1844"/>
        <end position="1855"/>
    </location>
</feature>
<dbReference type="InterPro" id="IPR000923">
    <property type="entry name" value="BlueCu_1"/>
</dbReference>
<feature type="compositionally biased region" description="Low complexity" evidence="3">
    <location>
        <begin position="1916"/>
        <end position="1926"/>
    </location>
</feature>
<feature type="region of interest" description="Disordered" evidence="3">
    <location>
        <begin position="909"/>
        <end position="987"/>
    </location>
</feature>
<feature type="compositionally biased region" description="Polar residues" evidence="3">
    <location>
        <begin position="1626"/>
        <end position="1655"/>
    </location>
</feature>
<dbReference type="PANTHER" id="PTHR21575">
    <property type="entry name" value="PROTEIN HID1"/>
    <property type="match status" value="1"/>
</dbReference>
<dbReference type="GeneID" id="59349611"/>
<reference evidence="6" key="1">
    <citation type="submission" date="2020-05" db="EMBL/GenBank/DDBJ databases">
        <title>Mycena genomes resolve the evolution of fungal bioluminescence.</title>
        <authorList>
            <person name="Tsai I.J."/>
        </authorList>
    </citation>
    <scope>NUCLEOTIDE SEQUENCE</scope>
    <source>
        <strain evidence="6">171206Taipei</strain>
    </source>
</reference>
<dbReference type="Gene3D" id="2.60.40.640">
    <property type="match status" value="1"/>
</dbReference>
<dbReference type="InterPro" id="IPR008972">
    <property type="entry name" value="Cupredoxin"/>
</dbReference>
<feature type="compositionally biased region" description="Low complexity" evidence="3">
    <location>
        <begin position="953"/>
        <end position="962"/>
    </location>
</feature>
<dbReference type="GO" id="GO:0005797">
    <property type="term" value="C:Golgi medial cisterna"/>
    <property type="evidence" value="ECO:0007669"/>
    <property type="project" value="TreeGrafter"/>
</dbReference>
<organism evidence="6 7">
    <name type="scientific">Mycena indigotica</name>
    <dbReference type="NCBI Taxonomy" id="2126181"/>
    <lineage>
        <taxon>Eukaryota</taxon>
        <taxon>Fungi</taxon>
        <taxon>Dikarya</taxon>
        <taxon>Basidiomycota</taxon>
        <taxon>Agaricomycotina</taxon>
        <taxon>Agaricomycetes</taxon>
        <taxon>Agaricomycetidae</taxon>
        <taxon>Agaricales</taxon>
        <taxon>Marasmiineae</taxon>
        <taxon>Mycenaceae</taxon>
        <taxon>Mycena</taxon>
    </lineage>
</organism>
<feature type="compositionally biased region" description="Pro residues" evidence="3">
    <location>
        <begin position="1872"/>
        <end position="1885"/>
    </location>
</feature>
<dbReference type="Gene3D" id="2.60.40.420">
    <property type="entry name" value="Cupredoxins - blue copper proteins"/>
    <property type="match status" value="1"/>
</dbReference>
<dbReference type="InterPro" id="IPR014752">
    <property type="entry name" value="Arrestin-like_C"/>
</dbReference>
<evidence type="ECO:0000313" key="6">
    <source>
        <dbReference type="EMBL" id="KAF7295126.1"/>
    </source>
</evidence>
<feature type="transmembrane region" description="Helical" evidence="4">
    <location>
        <begin position="250"/>
        <end position="272"/>
    </location>
</feature>
<keyword evidence="4" id="KW-0472">Membrane</keyword>
<dbReference type="InterPro" id="IPR026705">
    <property type="entry name" value="Hid-1/Ecm30"/>
</dbReference>
<feature type="region of interest" description="Disordered" evidence="3">
    <location>
        <begin position="1453"/>
        <end position="1564"/>
    </location>
</feature>
<feature type="compositionally biased region" description="Low complexity" evidence="3">
    <location>
        <begin position="1862"/>
        <end position="1871"/>
    </location>
</feature>
<keyword evidence="4" id="KW-1133">Transmembrane helix</keyword>
<dbReference type="GO" id="GO:0016020">
    <property type="term" value="C:membrane"/>
    <property type="evidence" value="ECO:0007669"/>
    <property type="project" value="TreeGrafter"/>
</dbReference>
<feature type="region of interest" description="Disordered" evidence="3">
    <location>
        <begin position="436"/>
        <end position="463"/>
    </location>
</feature>
<dbReference type="OrthoDB" id="432953at2759"/>
<dbReference type="Proteomes" id="UP000636479">
    <property type="component" value="Unassembled WGS sequence"/>
</dbReference>
<feature type="compositionally biased region" description="Polar residues" evidence="3">
    <location>
        <begin position="1698"/>
        <end position="1710"/>
    </location>
</feature>
<feature type="region of interest" description="Disordered" evidence="3">
    <location>
        <begin position="226"/>
        <end position="246"/>
    </location>
</feature>
<evidence type="ECO:0000256" key="4">
    <source>
        <dbReference type="SAM" id="Phobius"/>
    </source>
</evidence>
<dbReference type="GO" id="GO:0009055">
    <property type="term" value="F:electron transfer activity"/>
    <property type="evidence" value="ECO:0007669"/>
    <property type="project" value="InterPro"/>
</dbReference>
<keyword evidence="2" id="KW-0186">Copper</keyword>
<dbReference type="RefSeq" id="XP_037216489.1">
    <property type="nucleotide sequence ID" value="XM_037367095.1"/>
</dbReference>
<dbReference type="GO" id="GO:0000138">
    <property type="term" value="C:Golgi trans cisterna"/>
    <property type="evidence" value="ECO:0007669"/>
    <property type="project" value="TreeGrafter"/>
</dbReference>
<feature type="compositionally biased region" description="Pro residues" evidence="3">
    <location>
        <begin position="1952"/>
        <end position="1965"/>
    </location>
</feature>
<accession>A0A8H6VX51</accession>
<name>A0A8H6VX51_9AGAR</name>
<dbReference type="GO" id="GO:0005507">
    <property type="term" value="F:copper ion binding"/>
    <property type="evidence" value="ECO:0007669"/>
    <property type="project" value="InterPro"/>
</dbReference>
<keyword evidence="7" id="KW-1185">Reference proteome</keyword>
<evidence type="ECO:0000256" key="3">
    <source>
        <dbReference type="SAM" id="MobiDB-lite"/>
    </source>
</evidence>
<protein>
    <recommendedName>
        <fullName evidence="5">Blue (type 1) copper domain-containing protein</fullName>
    </recommendedName>
</protein>
<dbReference type="PANTHER" id="PTHR21575:SF12">
    <property type="entry name" value="PROTEIN HID1"/>
    <property type="match status" value="1"/>
</dbReference>
<feature type="compositionally biased region" description="Basic and acidic residues" evidence="3">
    <location>
        <begin position="924"/>
        <end position="938"/>
    </location>
</feature>
<dbReference type="EMBL" id="JACAZF010000009">
    <property type="protein sequence ID" value="KAF7295126.1"/>
    <property type="molecule type" value="Genomic_DNA"/>
</dbReference>
<evidence type="ECO:0000259" key="5">
    <source>
        <dbReference type="Pfam" id="PF00127"/>
    </source>
</evidence>
<sequence length="1965" mass="212932">MRIPRTTVSQKCLFFPALDHICEYKYELFSTCASTRTMLSSAAFVLLLSNIAAAQYGYGGGGASTPTTTQAVAVPIPSAPADSPGKHNINVAAGGNFVFDPPTINATKGDTVTFWFPSGIQHSVTQSSFANPCTYLAASSNTSAGFDSGLTAGTQFTITIEDDTKPIWFHCKQITHCGLGMVGSINPTANLTQDAFVAAAKAIGSNEKAESDAGFVSGGANALASAAPSNTGVGPTPSTAPSSSMGKPSLSMGAVILSLALAMFSLWTITMFKQLSAPFRLPDSDKLGFRTSPGGIAKLVSVRNISETDSYWNQYTILFDSPSDVFSLITPHDIRRALAEAPENIATLVRFIIARLSTLISDHTFPTPPNASVAAFASSLIPGTSSSSERNTTTQVLNCLRILQRVLPIVFEVDGETSPFELELFWKREPAPESTPLEASQFVIQDEDDSDNETREATQPVSINKPSPSLAERLFDTLIDLMFCYGFTLPSKTHAEPHKIAHIIWETGIGSTSDLGPNHALDNNKTEVLRLLLVLLSRQIYVSPASLLSKPSEYTIHMVQRTPRRDVLTILCSLLNTAMNSPQATSMNLAGMAGRLPYNHLVFKGEDSRSNLVGICLQVLCVLLDFQSGSCRDRPIATDDLNGSAPAARSNSFRYFLMKLHRTQDFGFVADGIMGILEQQMATMNILLPGAKKPVPYINETVILFWKMIELNKKFRAFLFESDRGMDIIGYLLCYALEIKDKPHQHGLCRALSYIVQTLSAEPGFGPRLLKTIKAQTGTKWNVPGTAADFIIHAIYSMVATTSGQLNALYPALIIALSNSAPYFKNLTVTASTRLLQLFTSFSNALFLLSDEGHPRLLFFMLEVFNAVILHNLRDNANLIYGILSAHQVFEDLGTFTLSRGLRRVQLAKEEQTRSAAIKGKGPQRREDDPTEKIKVSQEDSPPPSLAQEPQRPTESSTSETEPTSEKARGKMRERRSQSLDTNSSADRIAAAGVGRNGFVPSQEWVTSWQQGLPLDAVMLLISELLPKVQEMQTSRHRATSTSAIVEYLGTISLADVLPPVPPIMPRRFLWSDASIVWLTSLIWGEIYVKAMAPLGLWNATNVRLFYVKHAPSQQRQLTEAVSNVVGGLLGRSAPVETLTPTSGYPGIPPGPDRPQAAVKGAIEVRTGPQGAKAKWVRIELRKVETLPGGGVVNTFHDFVGPSPVNLWTSSEEYGLLRSQDFPFSIRIPESIPPSIDLQNKAGISYELVASVCTKGKKGFLRKRKSVVVSTQADILIDKHELHSTWPVYCQLESRNMTSEGVTLIVERNATCYGPGDKISIFATVKSDALHTVILRGFELTLKESTVYRAGPYASGKKSAPQVRVLTISENKLAVNATLYGGTQHRAELACMISPDHTTTTLNAARHIDINYTLSVKALMGTGTPLIMDLPLIISNWQRTVSMEAIRRIGPVPSLSLFSPNSPRRDDTQPQTFSGRDNRPTVSTNAYNTMPVTQSLPVDDFGYTKKHKTTNSRSSEEDATRSGSSRRPGSADRNRLTITNGLDNGRRPKETKPSSAWPTAEEEKQRLYENAKIRVHETQKAAAQSSGPAQPVPATTPPRRGDASSNRWPTAEEEKLRLYNDAQEAVTRTQGTGFYSDTNQAGASSHGRSLSNDASDNYRPAEPKPTAAKVPQYMTAEQEKAALRRYHEAKEAVGRVQGYSNDGSAPSASSPIAYDSLFPGQQIAASGSGVNGQTDSPPPFEAGANSQMSALSEKERLRRAYAAQDAATVEAPPPFSGLSEKEIIQRKFDAQDAQARQNTGAPSPPPRTMSPVGRPKPAPPAGSRILTAAEEKALLKAKYDAENASTPLTNGNAVHTNGGGLSSPSSSVSAPSTPPIPPPLMPRPPAEYIQETQEEDARVSRFVTTNTIPSIDEDPLPTSLSHSPSLVRKSTLTPGLDVAPFTPFTPGFDPKVPGPPPPLPPKPAE</sequence>
<feature type="compositionally biased region" description="Pro residues" evidence="3">
    <location>
        <begin position="1802"/>
        <end position="1820"/>
    </location>
</feature>
<feature type="domain" description="Blue (type 1) copper" evidence="5">
    <location>
        <begin position="92"/>
        <end position="185"/>
    </location>
</feature>
<proteinExistence type="predicted"/>
<gene>
    <name evidence="6" type="ORF">MIND_01051100</name>
</gene>